<proteinExistence type="predicted"/>
<accession>A0A4Y2PTG1</accession>
<evidence type="ECO:0000313" key="1">
    <source>
        <dbReference type="EMBL" id="GBN55185.1"/>
    </source>
</evidence>
<gene>
    <name evidence="1" type="ORF">AVEN_242807_1</name>
</gene>
<protein>
    <submittedName>
        <fullName evidence="1">Uncharacterized protein</fullName>
    </submittedName>
</protein>
<dbReference type="Proteomes" id="UP000499080">
    <property type="component" value="Unassembled WGS sequence"/>
</dbReference>
<name>A0A4Y2PTG1_ARAVE</name>
<dbReference type="AlphaFoldDB" id="A0A4Y2PTG1"/>
<dbReference type="EMBL" id="BGPR01012233">
    <property type="protein sequence ID" value="GBN55185.1"/>
    <property type="molecule type" value="Genomic_DNA"/>
</dbReference>
<organism evidence="1 2">
    <name type="scientific">Araneus ventricosus</name>
    <name type="common">Orbweaver spider</name>
    <name type="synonym">Epeira ventricosa</name>
    <dbReference type="NCBI Taxonomy" id="182803"/>
    <lineage>
        <taxon>Eukaryota</taxon>
        <taxon>Metazoa</taxon>
        <taxon>Ecdysozoa</taxon>
        <taxon>Arthropoda</taxon>
        <taxon>Chelicerata</taxon>
        <taxon>Arachnida</taxon>
        <taxon>Araneae</taxon>
        <taxon>Araneomorphae</taxon>
        <taxon>Entelegynae</taxon>
        <taxon>Araneoidea</taxon>
        <taxon>Araneidae</taxon>
        <taxon>Araneus</taxon>
    </lineage>
</organism>
<keyword evidence="2" id="KW-1185">Reference proteome</keyword>
<sequence>MPRVDLFCGNCNQQTIVANQWFSGRMLAYHQRYHGEKPSLYDSPILDSSGQALASNSIVCYSSIPSNRA</sequence>
<comment type="caution">
    <text evidence="1">The sequence shown here is derived from an EMBL/GenBank/DDBJ whole genome shotgun (WGS) entry which is preliminary data.</text>
</comment>
<reference evidence="1 2" key="1">
    <citation type="journal article" date="2019" name="Sci. Rep.">
        <title>Orb-weaving spider Araneus ventricosus genome elucidates the spidroin gene catalogue.</title>
        <authorList>
            <person name="Kono N."/>
            <person name="Nakamura H."/>
            <person name="Ohtoshi R."/>
            <person name="Moran D.A.P."/>
            <person name="Shinohara A."/>
            <person name="Yoshida Y."/>
            <person name="Fujiwara M."/>
            <person name="Mori M."/>
            <person name="Tomita M."/>
            <person name="Arakawa K."/>
        </authorList>
    </citation>
    <scope>NUCLEOTIDE SEQUENCE [LARGE SCALE GENOMIC DNA]</scope>
</reference>
<evidence type="ECO:0000313" key="2">
    <source>
        <dbReference type="Proteomes" id="UP000499080"/>
    </source>
</evidence>